<evidence type="ECO:0000256" key="2">
    <source>
        <dbReference type="SAM" id="Phobius"/>
    </source>
</evidence>
<sequence>MSTDRDPAGRGAGERGYEARASGSEPGAGAPPAPVTGALPDPATGAPPDARPGARSGAHPVEPPAVATARPGAPAGASGPGPAPRADHRAPADGGLGAPARPLGGRRRPRPGPGASTTAHELAVRHRLLLALSALLTLSLFMSYEGVHGDADPLRTSSAPAVLSIDTALYALGEAERDAGAATPTSDFQKQISVAAQSLAAAAGDNVGGPPGRQALQTVAALITVYAVKVQQAQLQPAGSALRQAYLSYATSILTDKGSGILARLKVLQAQQRAAVHRQTSFGPLLWLGWAATLVIALALAGCLLETQLFLRRRFRRRYNRGLLAAGALLAAGLAVTLLFTVWTHQGMTDTRRLLDRRLAGPAITDAGRETAAHLAHTGFRASAAGGILIGGVLVMALAETGLRRHIDEYRFRPR</sequence>
<dbReference type="Proteomes" id="UP000182375">
    <property type="component" value="Unassembled WGS sequence"/>
</dbReference>
<evidence type="ECO:0000313" key="4">
    <source>
        <dbReference type="Proteomes" id="UP000182375"/>
    </source>
</evidence>
<accession>A0A1H5E699</accession>
<dbReference type="EMBL" id="FNTD01000004">
    <property type="protein sequence ID" value="SED86634.1"/>
    <property type="molecule type" value="Genomic_DNA"/>
</dbReference>
<proteinExistence type="predicted"/>
<feature type="compositionally biased region" description="Low complexity" evidence="1">
    <location>
        <begin position="64"/>
        <end position="77"/>
    </location>
</feature>
<feature type="compositionally biased region" description="Low complexity" evidence="1">
    <location>
        <begin position="19"/>
        <end position="28"/>
    </location>
</feature>
<feature type="transmembrane region" description="Helical" evidence="2">
    <location>
        <begin position="287"/>
        <end position="311"/>
    </location>
</feature>
<feature type="compositionally biased region" description="Basic and acidic residues" evidence="1">
    <location>
        <begin position="1"/>
        <end position="18"/>
    </location>
</feature>
<keyword evidence="2" id="KW-0812">Transmembrane</keyword>
<dbReference type="STRING" id="67331.SAMN04490357_6117"/>
<feature type="transmembrane region" description="Helical" evidence="2">
    <location>
        <begin position="384"/>
        <end position="403"/>
    </location>
</feature>
<feature type="transmembrane region" description="Helical" evidence="2">
    <location>
        <begin position="323"/>
        <end position="343"/>
    </location>
</feature>
<feature type="region of interest" description="Disordered" evidence="1">
    <location>
        <begin position="1"/>
        <end position="119"/>
    </location>
</feature>
<dbReference type="AlphaFoldDB" id="A0A1H5E699"/>
<name>A0A1H5E699_9ACTN</name>
<dbReference type="GeneID" id="95515174"/>
<gene>
    <name evidence="3" type="ORF">SAMN04490357_6117</name>
</gene>
<dbReference type="RefSeq" id="WP_244175069.1">
    <property type="nucleotide sequence ID" value="NZ_FNTD01000004.1"/>
</dbReference>
<evidence type="ECO:0000313" key="3">
    <source>
        <dbReference type="EMBL" id="SED86634.1"/>
    </source>
</evidence>
<reference evidence="3 4" key="1">
    <citation type="submission" date="2016-10" db="EMBL/GenBank/DDBJ databases">
        <authorList>
            <person name="de Groot N.N."/>
        </authorList>
    </citation>
    <scope>NUCLEOTIDE SEQUENCE [LARGE SCALE GENOMIC DNA]</scope>
    <source>
        <strain evidence="3 4">DSM 40306</strain>
    </source>
</reference>
<organism evidence="3 4">
    <name type="scientific">Streptomyces misionensis</name>
    <dbReference type="NCBI Taxonomy" id="67331"/>
    <lineage>
        <taxon>Bacteria</taxon>
        <taxon>Bacillati</taxon>
        <taxon>Actinomycetota</taxon>
        <taxon>Actinomycetes</taxon>
        <taxon>Kitasatosporales</taxon>
        <taxon>Streptomycetaceae</taxon>
        <taxon>Streptomyces</taxon>
    </lineage>
</organism>
<protein>
    <submittedName>
        <fullName evidence="3">Uncharacterized protein</fullName>
    </submittedName>
</protein>
<keyword evidence="2" id="KW-1133">Transmembrane helix</keyword>
<evidence type="ECO:0000256" key="1">
    <source>
        <dbReference type="SAM" id="MobiDB-lite"/>
    </source>
</evidence>
<keyword evidence="2" id="KW-0472">Membrane</keyword>